<reference evidence="2" key="1">
    <citation type="journal article" date="2022" name="Nat. Commun.">
        <title>Chromosome evolution and the genetic basis of agronomically important traits in greater yam.</title>
        <authorList>
            <person name="Bredeson J.V."/>
            <person name="Lyons J.B."/>
            <person name="Oniyinde I.O."/>
            <person name="Okereke N.R."/>
            <person name="Kolade O."/>
            <person name="Nnabue I."/>
            <person name="Nwadili C.O."/>
            <person name="Hribova E."/>
            <person name="Parker M."/>
            <person name="Nwogha J."/>
            <person name="Shu S."/>
            <person name="Carlson J."/>
            <person name="Kariba R."/>
            <person name="Muthemba S."/>
            <person name="Knop K."/>
            <person name="Barton G.J."/>
            <person name="Sherwood A.V."/>
            <person name="Lopez-Montes A."/>
            <person name="Asiedu R."/>
            <person name="Jamnadass R."/>
            <person name="Muchugi A."/>
            <person name="Goodstein D."/>
            <person name="Egesi C.N."/>
            <person name="Featherston J."/>
            <person name="Asfaw A."/>
            <person name="Simpson G.G."/>
            <person name="Dolezel J."/>
            <person name="Hendre P.S."/>
            <person name="Van Deynze A."/>
            <person name="Kumar P.L."/>
            <person name="Obidiegwu J.E."/>
            <person name="Bhattacharjee R."/>
            <person name="Rokhsar D.S."/>
        </authorList>
    </citation>
    <scope>NUCLEOTIDE SEQUENCE [LARGE SCALE GENOMIC DNA]</scope>
    <source>
        <strain evidence="2">cv. TDa95/00328</strain>
    </source>
</reference>
<evidence type="ECO:0000313" key="2">
    <source>
        <dbReference type="Proteomes" id="UP000827976"/>
    </source>
</evidence>
<comment type="caution">
    <text evidence="1">The sequence shown here is derived from an EMBL/GenBank/DDBJ whole genome shotgun (WGS) entry which is preliminary data.</text>
</comment>
<keyword evidence="2" id="KW-1185">Reference proteome</keyword>
<organism evidence="1 2">
    <name type="scientific">Dioscorea alata</name>
    <name type="common">Purple yam</name>
    <dbReference type="NCBI Taxonomy" id="55571"/>
    <lineage>
        <taxon>Eukaryota</taxon>
        <taxon>Viridiplantae</taxon>
        <taxon>Streptophyta</taxon>
        <taxon>Embryophyta</taxon>
        <taxon>Tracheophyta</taxon>
        <taxon>Spermatophyta</taxon>
        <taxon>Magnoliopsida</taxon>
        <taxon>Liliopsida</taxon>
        <taxon>Dioscoreales</taxon>
        <taxon>Dioscoreaceae</taxon>
        <taxon>Dioscorea</taxon>
    </lineage>
</organism>
<dbReference type="Proteomes" id="UP000827976">
    <property type="component" value="Chromosome 14"/>
</dbReference>
<gene>
    <name evidence="1" type="ORF">IHE45_14G106400</name>
</gene>
<protein>
    <submittedName>
        <fullName evidence="1">RNI-like protein</fullName>
    </submittedName>
</protein>
<name>A0ACB7UU98_DIOAL</name>
<sequence length="342" mass="38663">MAMNLAPYWLSPAAMEDGMQEDGDIDEVDFLPEDPFGMENFTAAIAGWMEDLEGDTFFTDLEYLLDRPAFRCPEPDGESAPHDGLLLSLGHLGVRDLLSMERVCRPLRAAVRDDPLLWRCIHIESPLSEKITDNKLVRLADRARGSLECLSLIECSRITDDALKHVLQSNLKLTKLSIPGCLRLSVDGLISNLKICSSLGGVGLKCLRLGRLFSITEEQFEALKWLLKAEHFQQRRSDKPQFYHYNRSAQPINDDRPIDIELCPRCEKVKLVYDCPMINCQGGEGFNECRACEVCIPRCLQCGRCIINCAYMETFSLSYVCSACWESHPQFERTLVVEDDGI</sequence>
<proteinExistence type="predicted"/>
<accession>A0ACB7UU98</accession>
<dbReference type="EMBL" id="CM037024">
    <property type="protein sequence ID" value="KAH7664212.1"/>
    <property type="molecule type" value="Genomic_DNA"/>
</dbReference>
<evidence type="ECO:0000313" key="1">
    <source>
        <dbReference type="EMBL" id="KAH7664212.1"/>
    </source>
</evidence>